<evidence type="ECO:0000313" key="7">
    <source>
        <dbReference type="EnsemblMetazoa" id="AFUN016251-PA"/>
    </source>
</evidence>
<keyword evidence="3" id="KW-0800">Toxin</keyword>
<organism evidence="7">
    <name type="scientific">Anopheles funestus</name>
    <name type="common">African malaria mosquito</name>
    <dbReference type="NCBI Taxonomy" id="62324"/>
    <lineage>
        <taxon>Eukaryota</taxon>
        <taxon>Metazoa</taxon>
        <taxon>Ecdysozoa</taxon>
        <taxon>Arthropoda</taxon>
        <taxon>Hexapoda</taxon>
        <taxon>Insecta</taxon>
        <taxon>Pterygota</taxon>
        <taxon>Neoptera</taxon>
        <taxon>Endopterygota</taxon>
        <taxon>Diptera</taxon>
        <taxon>Nematocera</taxon>
        <taxon>Culicoidea</taxon>
        <taxon>Culicidae</taxon>
        <taxon>Anophelinae</taxon>
        <taxon>Anopheles</taxon>
    </lineage>
</organism>
<keyword evidence="2" id="KW-0964">Secreted</keyword>
<feature type="chain" id="PRO_5030030211" description="Aegyptin/gSG7 salivary protein-like four-helix bundle domain-containing protein" evidence="5">
    <location>
        <begin position="26"/>
        <end position="142"/>
    </location>
</feature>
<evidence type="ECO:0000256" key="1">
    <source>
        <dbReference type="ARBA" id="ARBA00004613"/>
    </source>
</evidence>
<dbReference type="VEuPathDB" id="VectorBase:AFUN016251"/>
<name>A0A1I8JUU7_ANOFN</name>
<accession>A0A1I8JUU7</accession>
<keyword evidence="4" id="KW-1015">Disulfide bond</keyword>
<proteinExistence type="predicted"/>
<evidence type="ECO:0000256" key="4">
    <source>
        <dbReference type="ARBA" id="ARBA00023157"/>
    </source>
</evidence>
<comment type="subcellular location">
    <subcellularLocation>
        <location evidence="1">Secreted</location>
    </subcellularLocation>
</comment>
<protein>
    <recommendedName>
        <fullName evidence="6">Aegyptin/gSG7 salivary protein-like four-helix bundle domain-containing protein</fullName>
    </recommendedName>
</protein>
<evidence type="ECO:0000256" key="5">
    <source>
        <dbReference type="SAM" id="SignalP"/>
    </source>
</evidence>
<evidence type="ECO:0000256" key="2">
    <source>
        <dbReference type="ARBA" id="ARBA00022525"/>
    </source>
</evidence>
<dbReference type="AlphaFoldDB" id="A0A1I8JUU7"/>
<evidence type="ECO:0000256" key="3">
    <source>
        <dbReference type="ARBA" id="ARBA00022656"/>
    </source>
</evidence>
<reference evidence="7" key="1">
    <citation type="submission" date="2020-05" db="UniProtKB">
        <authorList>
            <consortium name="EnsemblMetazoa"/>
        </authorList>
    </citation>
    <scope>IDENTIFICATION</scope>
    <source>
        <strain evidence="7">FUMOZ</strain>
    </source>
</reference>
<dbReference type="GO" id="GO:0005576">
    <property type="term" value="C:extracellular region"/>
    <property type="evidence" value="ECO:0007669"/>
    <property type="project" value="UniProtKB-SubCell"/>
</dbReference>
<feature type="signal peptide" evidence="5">
    <location>
        <begin position="1"/>
        <end position="25"/>
    </location>
</feature>
<dbReference type="GO" id="GO:0090729">
    <property type="term" value="F:toxin activity"/>
    <property type="evidence" value="ECO:0007669"/>
    <property type="project" value="UniProtKB-KW"/>
</dbReference>
<keyword evidence="5" id="KW-0732">Signal</keyword>
<feature type="domain" description="Aegyptin/gSG7 salivary protein-like four-helix bundle" evidence="6">
    <location>
        <begin position="24"/>
        <end position="139"/>
    </location>
</feature>
<evidence type="ECO:0000259" key="6">
    <source>
        <dbReference type="Pfam" id="PF25001"/>
    </source>
</evidence>
<sequence length="142" mass="16180">MQPKLVVLLIALGVICLLQTTPTEAAGKHVLQLMKLFRDLDFDWSKKPFYLNRAKYGVQNQLRQPLSNKALSFPTTAKLSDPCLKQMVTKVKDLEESFYAGFSYNCHERDQYSMQCLEAAEPEYLNGLKELAAETEKCLLQS</sequence>
<dbReference type="VEuPathDB" id="VectorBase:AFUN2_006249"/>
<dbReference type="EnsemblMetazoa" id="AFUN016251-RA">
    <property type="protein sequence ID" value="AFUN016251-PA"/>
    <property type="gene ID" value="AFUN016251"/>
</dbReference>
<dbReference type="Pfam" id="PF25001">
    <property type="entry name" value="Aegyptin_C"/>
    <property type="match status" value="1"/>
</dbReference>
<dbReference type="InterPro" id="IPR056799">
    <property type="entry name" value="ALL3/gSG7_salivary-like_helix"/>
</dbReference>